<dbReference type="SUPFAM" id="SSF55174">
    <property type="entry name" value="Alpha-L RNA-binding motif"/>
    <property type="match status" value="1"/>
</dbReference>
<reference evidence="10" key="1">
    <citation type="journal article" date="2011" name="PLoS Pathog.">
        <title>Comparative genomics yields insights into niche adaptation of plant vascular wilt pathogens.</title>
        <authorList>
            <person name="Klosterman S.J."/>
            <person name="Subbarao K.V."/>
            <person name="Kang S."/>
            <person name="Veronese P."/>
            <person name="Gold S.E."/>
            <person name="Thomma B.P.H.J."/>
            <person name="Chen Z."/>
            <person name="Henrissat B."/>
            <person name="Lee Y.-H."/>
            <person name="Park J."/>
            <person name="Garcia-Pedrajas M.D."/>
            <person name="Barbara D.J."/>
            <person name="Anchieta A."/>
            <person name="de Jonge R."/>
            <person name="Santhanam P."/>
            <person name="Maruthachalam K."/>
            <person name="Atallah Z."/>
            <person name="Amyotte S.G."/>
            <person name="Paz Z."/>
            <person name="Inderbitzin P."/>
            <person name="Hayes R.J."/>
            <person name="Heiman D.I."/>
            <person name="Young S."/>
            <person name="Zeng Q."/>
            <person name="Engels R."/>
            <person name="Galagan J."/>
            <person name="Cuomo C.A."/>
            <person name="Dobinson K.F."/>
            <person name="Ma L.-J."/>
        </authorList>
    </citation>
    <scope>NUCLEOTIDE SEQUENCE [LARGE SCALE GENOMIC DNA]</scope>
    <source>
        <strain evidence="10">VaMs.102 / ATCC MYA-4576 / FGSC 10136</strain>
    </source>
</reference>
<dbReference type="GeneID" id="9531025"/>
<evidence type="ECO:0000256" key="7">
    <source>
        <dbReference type="SAM" id="MobiDB-lite"/>
    </source>
</evidence>
<dbReference type="KEGG" id="val:VDBG_01125"/>
<dbReference type="AlphaFoldDB" id="C9S5A8"/>
<keyword evidence="2" id="KW-0699">rRNA-binding</keyword>
<name>C9S5A8_VERA1</name>
<dbReference type="CDD" id="cd00165">
    <property type="entry name" value="S4"/>
    <property type="match status" value="1"/>
</dbReference>
<protein>
    <recommendedName>
        <fullName evidence="8">RNA-binding S4 domain-containing protein</fullName>
    </recommendedName>
</protein>
<dbReference type="eggNOG" id="ENOG502QTS9">
    <property type="taxonomic scope" value="Eukaryota"/>
</dbReference>
<dbReference type="InterPro" id="IPR002942">
    <property type="entry name" value="S4_RNA-bd"/>
</dbReference>
<dbReference type="PANTHER" id="PTHR11831">
    <property type="entry name" value="30S 40S RIBOSOMAL PROTEIN"/>
    <property type="match status" value="1"/>
</dbReference>
<dbReference type="EMBL" id="DS985214">
    <property type="protein sequence ID" value="EEY15016.1"/>
    <property type="molecule type" value="Genomic_DNA"/>
</dbReference>
<dbReference type="PROSITE" id="PS50889">
    <property type="entry name" value="S4"/>
    <property type="match status" value="1"/>
</dbReference>
<dbReference type="STRING" id="526221.C9S5A8"/>
<comment type="similarity">
    <text evidence="1">Belongs to the universal ribosomal protein uS4 family.</text>
</comment>
<evidence type="ECO:0000256" key="6">
    <source>
        <dbReference type="PROSITE-ProRule" id="PRU00182"/>
    </source>
</evidence>
<keyword evidence="3 6" id="KW-0694">RNA-binding</keyword>
<evidence type="ECO:0000259" key="8">
    <source>
        <dbReference type="SMART" id="SM00363"/>
    </source>
</evidence>
<feature type="compositionally biased region" description="Basic and acidic residues" evidence="7">
    <location>
        <begin position="332"/>
        <end position="344"/>
    </location>
</feature>
<dbReference type="HOGENOM" id="CLU_026386_1_0_1"/>
<dbReference type="InterPro" id="IPR022801">
    <property type="entry name" value="Ribosomal_uS4"/>
</dbReference>
<accession>C9S5A8</accession>
<evidence type="ECO:0000256" key="5">
    <source>
        <dbReference type="ARBA" id="ARBA00023274"/>
    </source>
</evidence>
<dbReference type="GO" id="GO:0042274">
    <property type="term" value="P:ribosomal small subunit biogenesis"/>
    <property type="evidence" value="ECO:0007669"/>
    <property type="project" value="TreeGrafter"/>
</dbReference>
<dbReference type="OMA" id="GDMFQVE"/>
<dbReference type="InterPro" id="IPR036986">
    <property type="entry name" value="S4_RNA-bd_sf"/>
</dbReference>
<dbReference type="GO" id="GO:0005763">
    <property type="term" value="C:mitochondrial small ribosomal subunit"/>
    <property type="evidence" value="ECO:0007669"/>
    <property type="project" value="TreeGrafter"/>
</dbReference>
<feature type="compositionally biased region" description="Low complexity" evidence="7">
    <location>
        <begin position="289"/>
        <end position="301"/>
    </location>
</feature>
<feature type="domain" description="RNA-binding S4" evidence="8">
    <location>
        <begin position="154"/>
        <end position="214"/>
    </location>
</feature>
<gene>
    <name evidence="9" type="ORF">VDBG_01125</name>
</gene>
<organism evidence="10">
    <name type="scientific">Verticillium alfalfae (strain VaMs.102 / ATCC MYA-4576 / FGSC 10136)</name>
    <name type="common">Verticillium wilt of alfalfa</name>
    <name type="synonym">Verticillium albo-atrum</name>
    <dbReference type="NCBI Taxonomy" id="526221"/>
    <lineage>
        <taxon>Eukaryota</taxon>
        <taxon>Fungi</taxon>
        <taxon>Dikarya</taxon>
        <taxon>Ascomycota</taxon>
        <taxon>Pezizomycotina</taxon>
        <taxon>Sordariomycetes</taxon>
        <taxon>Hypocreomycetidae</taxon>
        <taxon>Glomerellales</taxon>
        <taxon>Plectosphaerellaceae</taxon>
        <taxon>Verticillium</taxon>
    </lineage>
</organism>
<feature type="region of interest" description="Disordered" evidence="7">
    <location>
        <begin position="257"/>
        <end position="371"/>
    </location>
</feature>
<keyword evidence="4" id="KW-0689">Ribosomal protein</keyword>
<evidence type="ECO:0000313" key="10">
    <source>
        <dbReference type="Proteomes" id="UP000008698"/>
    </source>
</evidence>
<dbReference type="PANTHER" id="PTHR11831:SF4">
    <property type="entry name" value="SMALL RIBOSOMAL SUBUNIT PROTEIN US4M"/>
    <property type="match status" value="1"/>
</dbReference>
<evidence type="ECO:0000256" key="4">
    <source>
        <dbReference type="ARBA" id="ARBA00022980"/>
    </source>
</evidence>
<evidence type="ECO:0000256" key="3">
    <source>
        <dbReference type="ARBA" id="ARBA00022884"/>
    </source>
</evidence>
<keyword evidence="10" id="KW-1185">Reference proteome</keyword>
<dbReference type="Pfam" id="PF01479">
    <property type="entry name" value="S4"/>
    <property type="match status" value="1"/>
</dbReference>
<proteinExistence type="inferred from homology"/>
<dbReference type="GO" id="GO:0003735">
    <property type="term" value="F:structural constituent of ribosome"/>
    <property type="evidence" value="ECO:0007669"/>
    <property type="project" value="TreeGrafter"/>
</dbReference>
<dbReference type="GO" id="GO:0019843">
    <property type="term" value="F:rRNA binding"/>
    <property type="evidence" value="ECO:0007669"/>
    <property type="project" value="UniProtKB-KW"/>
</dbReference>
<dbReference type="Proteomes" id="UP000008698">
    <property type="component" value="Unassembled WGS sequence"/>
</dbReference>
<feature type="compositionally biased region" description="Low complexity" evidence="7">
    <location>
        <begin position="268"/>
        <end position="281"/>
    </location>
</feature>
<dbReference type="OrthoDB" id="3356781at2759"/>
<feature type="region of interest" description="Disordered" evidence="7">
    <location>
        <begin position="68"/>
        <end position="91"/>
    </location>
</feature>
<sequence length="470" mass="52781">MYNLARMQLSRNRRSGTFFQQKWAAKSLTRGYHGGTMREGDWERMFSRRLLGTVDIDPAYLARYDGSEQAAGRGSGRDLDPNDPRPAVSADQFSKSWNARRRRFENEANNERSGTFHHISAKRVVENDDIWIKTNDVAKQMTPYMQMTYAPLERRLEVAIFRAMFASSTLQARQFCIHGAVRVNGQLMRSPGYLLNPGDMFQVDVERVLYATGKPKNPQEIARLDKLLREREEREAAAEAKDAALRAAKRQELADKLKAGDRGGGEGPSAEASEQAAGETAVEAESEASVEAAATDADAAGMLRRGRRAHDGGRARRSAQPQAASLIQDAKTLLKDGQDKDERQGTNSAPKADARRPPTPAVVDTAEPTPQTWEQELQTLTKAEQDALARLLAEDAENPVDETKPYLTPWQPRRYIAPFAFIPRYLEVNQNICAAVYLRHPVARRGEAEVPTPFPIDQNQLAFNWYLRRR</sequence>
<evidence type="ECO:0000256" key="2">
    <source>
        <dbReference type="ARBA" id="ARBA00022730"/>
    </source>
</evidence>
<dbReference type="SMART" id="SM00363">
    <property type="entry name" value="S4"/>
    <property type="match status" value="1"/>
</dbReference>
<dbReference type="Gene3D" id="3.10.290.10">
    <property type="entry name" value="RNA-binding S4 domain"/>
    <property type="match status" value="1"/>
</dbReference>
<evidence type="ECO:0000256" key="1">
    <source>
        <dbReference type="ARBA" id="ARBA00007465"/>
    </source>
</evidence>
<dbReference type="RefSeq" id="XP_003009442.1">
    <property type="nucleotide sequence ID" value="XM_003009396.1"/>
</dbReference>
<keyword evidence="5" id="KW-0687">Ribonucleoprotein</keyword>
<evidence type="ECO:0000313" key="9">
    <source>
        <dbReference type="EMBL" id="EEY15016.1"/>
    </source>
</evidence>